<feature type="compositionally biased region" description="Basic and acidic residues" evidence="2">
    <location>
        <begin position="290"/>
        <end position="350"/>
    </location>
</feature>
<feature type="region of interest" description="Disordered" evidence="2">
    <location>
        <begin position="203"/>
        <end position="238"/>
    </location>
</feature>
<dbReference type="Proteomes" id="UP000186698">
    <property type="component" value="Chromosome 8S"/>
</dbReference>
<evidence type="ECO:0000313" key="9">
    <source>
        <dbReference type="Xenbase" id="XB-GENE-17332584"/>
    </source>
</evidence>
<feature type="region of interest" description="Disordered" evidence="2">
    <location>
        <begin position="766"/>
        <end position="803"/>
    </location>
</feature>
<dbReference type="RefSeq" id="XP_018087707.1">
    <property type="nucleotide sequence ID" value="XM_018232218.2"/>
</dbReference>
<evidence type="ECO:0000256" key="1">
    <source>
        <dbReference type="ARBA" id="ARBA00022737"/>
    </source>
</evidence>
<accession>A0A1L8EZN3</accession>
<evidence type="ECO:0000259" key="3">
    <source>
        <dbReference type="PROSITE" id="PS00028"/>
    </source>
</evidence>
<dbReference type="GO" id="GO:0016020">
    <property type="term" value="C:membrane"/>
    <property type="evidence" value="ECO:0000318"/>
    <property type="project" value="GO_Central"/>
</dbReference>
<dbReference type="GO" id="GO:0005829">
    <property type="term" value="C:cytosol"/>
    <property type="evidence" value="ECO:0000318"/>
    <property type="project" value="GO_Central"/>
</dbReference>
<dbReference type="CTD" id="108699722"/>
<feature type="domain" description="C2H2-type" evidence="3">
    <location>
        <begin position="1771"/>
        <end position="1794"/>
    </location>
</feature>
<evidence type="ECO:0000313" key="4">
    <source>
        <dbReference type="Proteomes" id="UP000186698"/>
    </source>
</evidence>
<dbReference type="KEGG" id="xla:108699722"/>
<feature type="region of interest" description="Disordered" evidence="2">
    <location>
        <begin position="1118"/>
        <end position="1142"/>
    </location>
</feature>
<evidence type="ECO:0000313" key="8">
    <source>
        <dbReference type="RefSeq" id="XP_041430292.1"/>
    </source>
</evidence>
<feature type="compositionally biased region" description="Polar residues" evidence="2">
    <location>
        <begin position="267"/>
        <end position="280"/>
    </location>
</feature>
<evidence type="ECO:0000313" key="5">
    <source>
        <dbReference type="RefSeq" id="XP_018087706.1"/>
    </source>
</evidence>
<feature type="region of interest" description="Disordered" evidence="2">
    <location>
        <begin position="98"/>
        <end position="124"/>
    </location>
</feature>
<evidence type="ECO:0000256" key="2">
    <source>
        <dbReference type="SAM" id="MobiDB-lite"/>
    </source>
</evidence>
<dbReference type="SUPFAM" id="SSF50978">
    <property type="entry name" value="WD40 repeat-like"/>
    <property type="match status" value="1"/>
</dbReference>
<dbReference type="SMART" id="SM00355">
    <property type="entry name" value="ZnF_C2H2"/>
    <property type="match status" value="4"/>
</dbReference>
<name>A0A1L8EZN3_XENLA</name>
<feature type="domain" description="C2H2-type" evidence="3">
    <location>
        <begin position="7"/>
        <end position="29"/>
    </location>
</feature>
<evidence type="ECO:0000313" key="7">
    <source>
        <dbReference type="RefSeq" id="XP_041430291.1"/>
    </source>
</evidence>
<dbReference type="GO" id="GO:0008286">
    <property type="term" value="P:insulin receptor signaling pathway"/>
    <property type="evidence" value="ECO:0000318"/>
    <property type="project" value="GO_Central"/>
</dbReference>
<dbReference type="PaxDb" id="8355-A0A1L8EZN3"/>
<dbReference type="InterPro" id="IPR042622">
    <property type="entry name" value="Znf106"/>
</dbReference>
<keyword evidence="1" id="KW-0677">Repeat</keyword>
<evidence type="ECO:0000313" key="6">
    <source>
        <dbReference type="RefSeq" id="XP_018087707.1"/>
    </source>
</evidence>
<dbReference type="STRING" id="8355.A0A1L8EZN3"/>
<dbReference type="PANTHER" id="PTHR14435">
    <property type="entry name" value="ZINC FINGER PROTEIN 106"/>
    <property type="match status" value="1"/>
</dbReference>
<dbReference type="OMA" id="DMEICKS"/>
<feature type="compositionally biased region" description="Polar residues" evidence="2">
    <location>
        <begin position="203"/>
        <end position="219"/>
    </location>
</feature>
<dbReference type="RefSeq" id="XP_041430291.1">
    <property type="nucleotide sequence ID" value="XM_041574357.1"/>
</dbReference>
<feature type="compositionally biased region" description="Basic and acidic residues" evidence="2">
    <location>
        <begin position="791"/>
        <end position="800"/>
    </location>
</feature>
<dbReference type="InterPro" id="IPR018391">
    <property type="entry name" value="PQQ_b-propeller_rpt"/>
</dbReference>
<feature type="compositionally biased region" description="Basic residues" evidence="2">
    <location>
        <begin position="1030"/>
        <end position="1040"/>
    </location>
</feature>
<dbReference type="OrthoDB" id="10002522at2759"/>
<dbReference type="GeneID" id="108699722"/>
<dbReference type="SMART" id="SM00564">
    <property type="entry name" value="PQQ"/>
    <property type="match status" value="5"/>
</dbReference>
<feature type="region of interest" description="Disordered" evidence="2">
    <location>
        <begin position="614"/>
        <end position="643"/>
    </location>
</feature>
<dbReference type="InterPro" id="IPR036322">
    <property type="entry name" value="WD40_repeat_dom_sf"/>
</dbReference>
<dbReference type="RefSeq" id="XP_018087706.1">
    <property type="nucleotide sequence ID" value="XM_018232217.2"/>
</dbReference>
<dbReference type="GO" id="GO:0017124">
    <property type="term" value="F:SH3 domain binding"/>
    <property type="evidence" value="ECO:0007669"/>
    <property type="project" value="TreeGrafter"/>
</dbReference>
<feature type="compositionally biased region" description="Polar residues" evidence="2">
    <location>
        <begin position="108"/>
        <end position="119"/>
    </location>
</feature>
<feature type="compositionally biased region" description="Low complexity" evidence="2">
    <location>
        <begin position="351"/>
        <end position="363"/>
    </location>
</feature>
<dbReference type="Pfam" id="PF00400">
    <property type="entry name" value="WD40"/>
    <property type="match status" value="5"/>
</dbReference>
<feature type="compositionally biased region" description="Basic residues" evidence="2">
    <location>
        <begin position="780"/>
        <end position="790"/>
    </location>
</feature>
<dbReference type="PROSITE" id="PS00028">
    <property type="entry name" value="ZINC_FINGER_C2H2_1"/>
    <property type="match status" value="2"/>
</dbReference>
<feature type="region of interest" description="Disordered" evidence="2">
    <location>
        <begin position="267"/>
        <end position="426"/>
    </location>
</feature>
<gene>
    <name evidence="5 6 7 8 9" type="primary">znf106.S</name>
</gene>
<feature type="region of interest" description="Disordered" evidence="2">
    <location>
        <begin position="974"/>
        <end position="1044"/>
    </location>
</feature>
<dbReference type="AGR" id="Xenbase:XB-GENE-17332584"/>
<dbReference type="FunFam" id="2.130.10.10:FF:000114">
    <property type="entry name" value="zinc finger protein 106 isoform X1"/>
    <property type="match status" value="1"/>
</dbReference>
<dbReference type="Gene3D" id="3.30.160.60">
    <property type="entry name" value="Classic Zinc Finger"/>
    <property type="match status" value="1"/>
</dbReference>
<feature type="region of interest" description="Disordered" evidence="2">
    <location>
        <begin position="446"/>
        <end position="480"/>
    </location>
</feature>
<dbReference type="CDD" id="cd00200">
    <property type="entry name" value="WD40"/>
    <property type="match status" value="1"/>
</dbReference>
<dbReference type="PANTHER" id="PTHR14435:SF2">
    <property type="entry name" value="ZINC FINGER PROTEIN 106"/>
    <property type="match status" value="1"/>
</dbReference>
<feature type="region of interest" description="Disordered" evidence="2">
    <location>
        <begin position="1184"/>
        <end position="1206"/>
    </location>
</feature>
<dbReference type="RefSeq" id="XP_041430292.1">
    <property type="nucleotide sequence ID" value="XM_041574358.1"/>
</dbReference>
<proteinExistence type="predicted"/>
<dbReference type="GO" id="GO:0003723">
    <property type="term" value="F:RNA binding"/>
    <property type="evidence" value="ECO:0007669"/>
    <property type="project" value="InterPro"/>
</dbReference>
<dbReference type="InterPro" id="IPR001680">
    <property type="entry name" value="WD40_rpt"/>
</dbReference>
<protein>
    <submittedName>
        <fullName evidence="5 6">Zinc finger protein 106 isoform X1</fullName>
    </submittedName>
</protein>
<dbReference type="Xenbase" id="XB-GENE-17332584">
    <property type="gene designation" value="znf106.S"/>
</dbReference>
<feature type="compositionally biased region" description="Polar residues" evidence="2">
    <location>
        <begin position="995"/>
        <end position="1004"/>
    </location>
</feature>
<dbReference type="InterPro" id="IPR013087">
    <property type="entry name" value="Znf_C2H2_type"/>
</dbReference>
<sequence>MVRERKCILCHIAYSSKKEMDEHMRSMLHHRELENLRGRDCNHKCCVCQVTVVGLSAYAKHISSQLHKDNVHAQDKKKQKEQAEEQYFDKELIKLIKQRNKQNRQEEASSLSKGQTPDGKQQRQDNRVSFNDLGAQAWHRCDSKQKSWQWQNECFADNRQDKFLHPALTVDPNMHLGGPREKASWNMNGPLNHRLIHSQNGVSWHSNAEGSPSHHQGTEGNVHWYPEGNGNFPNQPPMNCGGNWANNHYSSNNWKFGGATGQNMPLENCDSTQDNDSGCKTRSLCKKKDKSGARHSDLQSDRQSDRHLDHKSDRCSDRKSGRKSDRQLGRKSDRQSDCKSDRKMGRKSDHQSAAQPARQAQNANKVSSQDANDFTSDTVPDNSLFGFTVSDKSSKSKPALCTLKNNGLSEDKPLRWAPYPPQKGTETLQQLPKGLEANLPFQFSEVSNSDANTDKVDNSAKPQTGEDQAKSDTYVDGSYSKKTDQAGLKCTRMPSLKSPLRFVPDFKSSLKKDGKNTLKIAKLLFPISFEERQSRLSALSLETRSTFKLQNSSKIQKNNQCTQESRGKEPVETLGEVLQKAKELLRNSQAVQSHYFSPPRNDLMDQSLTANISNDPQKASNVSEDKLGNGCHKQNSSNKGTILDNKQPCDRVLVYDGNSKKAESTSRNVTKTLDMCTKSDPNTFSVEPNIDSFKPQYMPCPEEEDGNNYFTYQCQDSNDVESFENVADLELQKGAGNSSGPRLPELSKLGLPASFQRDLTRHISSRTKTGSHLPEPNLHNARRIRNVSGHRKSETDKDSGLKPTLRQILNASRRGINWEQVMEHVTKKKQELGKGLPRFGIEMVAHVQSEQEGLDFDEDTELSIENFPWEGICARKRSLSESSVAVDKVSVYDIFNGYESESCKERRIPTIQGTSEQMGPNASSTFMLKQEEDNVPVSFTASFNAQSDLPLTKISPSQNVSTTDCPYTLQSANENVKQSAGDASAVSPNMDAGTDSCTSGTELNDGQGAGKKRRATGDTSCPEIPSLERKTKRRKIRGRKERSQVDQLLSISLREEDLNNSLLSMDNDLLQARTALQAAYLEVQRLLVLKQQITFEMNKMRTQRIHILQGLQGSYEPANDTTKECNPRPQTPVVSPGSALNSPGETPLCVAPSRSFVPSPVQSVTTPNFATPDSSVVIKGEPISHEREEKNTSTAADCHVTSPMSSGGILQKPSLHPMVTAAISLSEQANNLPTVEKESRPKHRISNTPPPASVNFKQETDSSDCTILTENPPLEALSMPTCPQKTNNNSTGPATGQPVESTLIVTETKAGKKKKKLRKKKTLRAAHVLEISDTEQDICSGKPVRKVRSRRCSKETLVSTSTSLEQELDVMSQEIEQTKGNNDSDSNVEIVEVPLRQFEVVPIDCDSDDEKPNSPFNMNVVSSRQSYSDANEVTSTSEIVTSFRKESLTSSTKYRRVSLHGSKNCTEVLSEPGEDEEPTEGKFEGHTASVNTIQIFGGLLYTCSADKTVRAYNLTTRQCAAVFEGHTSKVNCLVVTCMSRKNASLFTGSSDHTIRCYSVKSHEFETEWNVGERVLCFHPRWKKVFAGLANGNVVIFSVKSKKQVDVFECHGPRGVSCLATAQEGARKLLLVGSYDCTISVRDACNGLLLRTLEGHTKTVLCMRIVNDLVFSGSSDQSVHAHNIHTGELVRIYKGHNHAVTGVSIFGKVMITACLDQFVRVYDLQSHDRLQVYGGHSDMIMCMTIYKNMIYTGCYDGSVQAVQLNLLQNFRCWWHGCSLTFAVVEHLKQHLLTDHTNPNFHTLKCRWKNCDFTARRGSKQDAVGHIERHAEECSQINT</sequence>
<dbReference type="Gene3D" id="2.130.10.10">
    <property type="entry name" value="YVTN repeat-like/Quinoprotein amine dehydrogenase"/>
    <property type="match status" value="3"/>
</dbReference>
<dbReference type="InterPro" id="IPR015943">
    <property type="entry name" value="WD40/YVTN_repeat-like_dom_sf"/>
</dbReference>
<keyword evidence="4" id="KW-1185">Reference proteome</keyword>
<reference evidence="5 6" key="1">
    <citation type="submission" date="2025-04" db="UniProtKB">
        <authorList>
            <consortium name="RefSeq"/>
        </authorList>
    </citation>
    <scope>IDENTIFICATION</scope>
    <source>
        <strain evidence="5 6">J_2021</strain>
        <tissue evidence="5 6">Erythrocytes</tissue>
    </source>
</reference>
<feature type="compositionally biased region" description="Polar residues" evidence="2">
    <location>
        <begin position="364"/>
        <end position="381"/>
    </location>
</feature>
<feature type="region of interest" description="Disordered" evidence="2">
    <location>
        <begin position="1232"/>
        <end position="1260"/>
    </location>
</feature>
<dbReference type="SMART" id="SM00320">
    <property type="entry name" value="WD40"/>
    <property type="match status" value="6"/>
</dbReference>
<dbReference type="Bgee" id="108699722">
    <property type="expression patterns" value="Expressed in egg cell and 19 other cell types or tissues"/>
</dbReference>
<organism evidence="4 7">
    <name type="scientific">Xenopus laevis</name>
    <name type="common">African clawed frog</name>
    <dbReference type="NCBI Taxonomy" id="8355"/>
    <lineage>
        <taxon>Eukaryota</taxon>
        <taxon>Metazoa</taxon>
        <taxon>Chordata</taxon>
        <taxon>Craniata</taxon>
        <taxon>Vertebrata</taxon>
        <taxon>Euteleostomi</taxon>
        <taxon>Amphibia</taxon>
        <taxon>Batrachia</taxon>
        <taxon>Anura</taxon>
        <taxon>Pipoidea</taxon>
        <taxon>Pipidae</taxon>
        <taxon>Xenopodinae</taxon>
        <taxon>Xenopus</taxon>
        <taxon>Xenopus</taxon>
    </lineage>
</organism>